<keyword evidence="2" id="KW-0472">Membrane</keyword>
<organism evidence="4">
    <name type="scientific">Phaffia rhodozyma</name>
    <name type="common">Yeast</name>
    <name type="synonym">Xanthophyllomyces dendrorhous</name>
    <dbReference type="NCBI Taxonomy" id="264483"/>
    <lineage>
        <taxon>Eukaryota</taxon>
        <taxon>Fungi</taxon>
        <taxon>Dikarya</taxon>
        <taxon>Basidiomycota</taxon>
        <taxon>Agaricomycotina</taxon>
        <taxon>Tremellomycetes</taxon>
        <taxon>Cystofilobasidiales</taxon>
        <taxon>Mrakiaceae</taxon>
        <taxon>Phaffia</taxon>
    </lineage>
</organism>
<keyword evidence="2" id="KW-0812">Transmembrane</keyword>
<feature type="compositionally biased region" description="Pro residues" evidence="1">
    <location>
        <begin position="505"/>
        <end position="518"/>
    </location>
</feature>
<name>A0A0F7SNZ2_PHARH</name>
<feature type="compositionally biased region" description="Low complexity" evidence="1">
    <location>
        <begin position="579"/>
        <end position="597"/>
    </location>
</feature>
<keyword evidence="4" id="KW-0808">Transferase</keyword>
<evidence type="ECO:0000313" key="4">
    <source>
        <dbReference type="EMBL" id="CED83161.1"/>
    </source>
</evidence>
<keyword evidence="4" id="KW-0012">Acyltransferase</keyword>
<feature type="transmembrane region" description="Helical" evidence="2">
    <location>
        <begin position="363"/>
        <end position="382"/>
    </location>
</feature>
<reference evidence="4" key="1">
    <citation type="submission" date="2014-08" db="EMBL/GenBank/DDBJ databases">
        <authorList>
            <person name="Sharma Rahul"/>
            <person name="Thines Marco"/>
        </authorList>
    </citation>
    <scope>NUCLEOTIDE SEQUENCE</scope>
</reference>
<feature type="region of interest" description="Disordered" evidence="1">
    <location>
        <begin position="579"/>
        <end position="610"/>
    </location>
</feature>
<dbReference type="GO" id="GO:0016287">
    <property type="term" value="F:glycerone-phosphate O-acyltransferase activity"/>
    <property type="evidence" value="ECO:0007669"/>
    <property type="project" value="TreeGrafter"/>
</dbReference>
<dbReference type="SUPFAM" id="SSF69593">
    <property type="entry name" value="Glycerol-3-phosphate (1)-acyltransferase"/>
    <property type="match status" value="1"/>
</dbReference>
<protein>
    <submittedName>
        <fullName evidence="4">Phospholipid/glycerol acyltransferase</fullName>
    </submittedName>
</protein>
<keyword evidence="2" id="KW-1133">Transmembrane helix</keyword>
<dbReference type="AlphaFoldDB" id="A0A0F7SNZ2"/>
<dbReference type="EMBL" id="LN483142">
    <property type="protein sequence ID" value="CED83161.1"/>
    <property type="molecule type" value="Genomic_DNA"/>
</dbReference>
<dbReference type="GO" id="GO:0004366">
    <property type="term" value="F:glycerol-3-phosphate O-acyltransferase activity"/>
    <property type="evidence" value="ECO:0007669"/>
    <property type="project" value="TreeGrafter"/>
</dbReference>
<feature type="transmembrane region" description="Helical" evidence="2">
    <location>
        <begin position="427"/>
        <end position="447"/>
    </location>
</feature>
<dbReference type="SMART" id="SM00563">
    <property type="entry name" value="PlsC"/>
    <property type="match status" value="1"/>
</dbReference>
<evidence type="ECO:0000259" key="3">
    <source>
        <dbReference type="SMART" id="SM00563"/>
    </source>
</evidence>
<feature type="domain" description="Phospholipid/glycerol acyltransferase" evidence="3">
    <location>
        <begin position="67"/>
        <end position="200"/>
    </location>
</feature>
<dbReference type="PANTHER" id="PTHR31605">
    <property type="entry name" value="GLYCEROL-3-PHOSPHATE O-ACYLTRANSFERASE 1"/>
    <property type="match status" value="1"/>
</dbReference>
<dbReference type="GO" id="GO:0008654">
    <property type="term" value="P:phospholipid biosynthetic process"/>
    <property type="evidence" value="ECO:0007669"/>
    <property type="project" value="TreeGrafter"/>
</dbReference>
<dbReference type="InterPro" id="IPR002123">
    <property type="entry name" value="Plipid/glycerol_acylTrfase"/>
</dbReference>
<sequence length="654" mass="71198">MSTVTPASTKEPSGFGISHTILVNISNFAVDSFFSEVKVLGTENVPAQGGVVLTDTLLDCRMNSCKYLDPACLSYAVIEATKSVKKRYIHYWVKDSLFKNPALGALLLNAGNIPVDRKTKNNQVLFKGTFEALVRDEVIGVFPEGTSHTHSRLMPVKDGVGWTALEYVKYLEDQRASSTSDGEKNSVRPAIVIPVGITYSDKTKYRSRVAIEFGTPITVDEYSEQFLSTEEVEAKSAVKRLTKSVEDAMIELTVNAPDWDTLNAAILARQLLWANEKDLRMENFREVTQTLIDLLANPPPSSNLSLLKEALLSYHFYLQTARLSHSSLSQIPLPSTLDPSRPTPLPTRFSTLALFLKDLVSSLIRLPFFALPFLVNVPVYLVGRYGAKLVEDEEETKAQMKLVFGLLVSAMIYPACAIALYKVAFSGTWVGGIVGLGVAGALVFGLINYHLTLIDDNYDHARKLVATFRILLGIWCPPSWDIILTPPSQASSSSSTDATISSPTSPRPTSPLPPPYEPNPTRIPSRRLVRQVLRARLKASKSLESYLLSLESGDDKVPASAYLATSFITDPVNEQALSPSASASASSSDSTGSLGSSFDIVGGKQGGNGERLGKEVVTFLRDAGARIIKGAAGELADTHWLEDENGSGEEKKEI</sequence>
<evidence type="ECO:0000256" key="1">
    <source>
        <dbReference type="SAM" id="MobiDB-lite"/>
    </source>
</evidence>
<feature type="region of interest" description="Disordered" evidence="1">
    <location>
        <begin position="488"/>
        <end position="524"/>
    </location>
</feature>
<dbReference type="PANTHER" id="PTHR31605:SF0">
    <property type="entry name" value="GLYCEROL-3-PHOSPHATE O-ACYLTRANSFERASE 1"/>
    <property type="match status" value="1"/>
</dbReference>
<proteinExistence type="predicted"/>
<accession>A0A0F7SNZ2</accession>
<evidence type="ECO:0000256" key="2">
    <source>
        <dbReference type="SAM" id="Phobius"/>
    </source>
</evidence>
<feature type="transmembrane region" description="Helical" evidence="2">
    <location>
        <begin position="402"/>
        <end position="421"/>
    </location>
</feature>
<feature type="compositionally biased region" description="Low complexity" evidence="1">
    <location>
        <begin position="488"/>
        <end position="504"/>
    </location>
</feature>
<dbReference type="Pfam" id="PF01553">
    <property type="entry name" value="Acyltransferase"/>
    <property type="match status" value="1"/>
</dbReference>
<dbReference type="InterPro" id="IPR052744">
    <property type="entry name" value="GPAT/DAPAT"/>
</dbReference>